<keyword evidence="2" id="KW-1185">Reference proteome</keyword>
<evidence type="ECO:0000313" key="2">
    <source>
        <dbReference type="Proteomes" id="UP001055072"/>
    </source>
</evidence>
<accession>A0ACB8UGD4</accession>
<reference evidence="1" key="1">
    <citation type="journal article" date="2021" name="Environ. Microbiol.">
        <title>Gene family expansions and transcriptome signatures uncover fungal adaptations to wood decay.</title>
        <authorList>
            <person name="Hage H."/>
            <person name="Miyauchi S."/>
            <person name="Viragh M."/>
            <person name="Drula E."/>
            <person name="Min B."/>
            <person name="Chaduli D."/>
            <person name="Navarro D."/>
            <person name="Favel A."/>
            <person name="Norest M."/>
            <person name="Lesage-Meessen L."/>
            <person name="Balint B."/>
            <person name="Merenyi Z."/>
            <person name="de Eugenio L."/>
            <person name="Morin E."/>
            <person name="Martinez A.T."/>
            <person name="Baldrian P."/>
            <person name="Stursova M."/>
            <person name="Martinez M.J."/>
            <person name="Novotny C."/>
            <person name="Magnuson J.K."/>
            <person name="Spatafora J.W."/>
            <person name="Maurice S."/>
            <person name="Pangilinan J."/>
            <person name="Andreopoulos W."/>
            <person name="LaButti K."/>
            <person name="Hundley H."/>
            <person name="Na H."/>
            <person name="Kuo A."/>
            <person name="Barry K."/>
            <person name="Lipzen A."/>
            <person name="Henrissat B."/>
            <person name="Riley R."/>
            <person name="Ahrendt S."/>
            <person name="Nagy L.G."/>
            <person name="Grigoriev I.V."/>
            <person name="Martin F."/>
            <person name="Rosso M.N."/>
        </authorList>
    </citation>
    <scope>NUCLEOTIDE SEQUENCE</scope>
    <source>
        <strain evidence="1">CBS 384.51</strain>
    </source>
</reference>
<evidence type="ECO:0000313" key="1">
    <source>
        <dbReference type="EMBL" id="KAI0093329.1"/>
    </source>
</evidence>
<dbReference type="Proteomes" id="UP001055072">
    <property type="component" value="Unassembled WGS sequence"/>
</dbReference>
<comment type="caution">
    <text evidence="1">The sequence shown here is derived from an EMBL/GenBank/DDBJ whole genome shotgun (WGS) entry which is preliminary data.</text>
</comment>
<name>A0ACB8UGD4_9APHY</name>
<protein>
    <submittedName>
        <fullName evidence="1">Amidohydrolase family-domain-containing protein</fullName>
    </submittedName>
</protein>
<organism evidence="1 2">
    <name type="scientific">Irpex rosettiformis</name>
    <dbReference type="NCBI Taxonomy" id="378272"/>
    <lineage>
        <taxon>Eukaryota</taxon>
        <taxon>Fungi</taxon>
        <taxon>Dikarya</taxon>
        <taxon>Basidiomycota</taxon>
        <taxon>Agaricomycotina</taxon>
        <taxon>Agaricomycetes</taxon>
        <taxon>Polyporales</taxon>
        <taxon>Irpicaceae</taxon>
        <taxon>Irpex</taxon>
    </lineage>
</organism>
<proteinExistence type="predicted"/>
<dbReference type="EMBL" id="MU274902">
    <property type="protein sequence ID" value="KAI0093329.1"/>
    <property type="molecule type" value="Genomic_DNA"/>
</dbReference>
<gene>
    <name evidence="1" type="ORF">BDY19DRAFT_923297</name>
</gene>
<sequence>MSPSKSPSKSPSGLRQRQTASPTPADKDSVSTPSQQAGSRSSKASRYLLVLVSLALSTTYFYLHYHAFSEPYGPDYALCSPNGAKIYTVDADNPKVQCIVVQNGYFVDAGSLGEVKQRWNSVAAVLDANATATSLPVRFIPAGAIIVPGITDSHTHTLEYGFTKVLPLEGTRTVRETVGRIRQYIDSKPDLLADKSKIVEGWGWDHTKWLETTWPSSADLESDPVVAGRPIILQSKDGHALWVSQNILTAMQPLPDEVEGGVIIRDESGQPTGVLLDNAQILANAHRPVPTYEQLQLRFNLTVQDAVAHGLTSVHDAGFDPVSLEFFRRYAEETTLPIRVYGMTHFNESSEYWGDRAQKIMGSSNGRLIARSVKIFADGALRTGGAALYEPYTDNPSTSGFMRIEPEVLKSIIPRFLKDGWQVNVHAIGDRANGLVLDAFEAALQHANVTALRPRLEHAQILAEKDMARFGALGVIASIQPTHATDDMWYAEERLGPERIKSLYAFRSILDHGGRITLGSDMPVEGVNPLAGFYAAITRLTEEGTSPHGPGGWFPEQRMSRMEALKGMTLDPAYASFSDDTLGSISIGKRADYVVFSQDIMTIATEKILQTQVLATVIDGGVVYGSI</sequence>